<dbReference type="InterPro" id="IPR050091">
    <property type="entry name" value="PKS_NRPS_Biosynth_Enz"/>
</dbReference>
<dbReference type="InterPro" id="IPR014030">
    <property type="entry name" value="Ketoacyl_synth_N"/>
</dbReference>
<dbReference type="InterPro" id="IPR014031">
    <property type="entry name" value="Ketoacyl_synth_C"/>
</dbReference>
<dbReference type="GO" id="GO:0004312">
    <property type="term" value="F:fatty acid synthase activity"/>
    <property type="evidence" value="ECO:0007669"/>
    <property type="project" value="TreeGrafter"/>
</dbReference>
<dbReference type="RefSeq" id="WP_171353123.1">
    <property type="nucleotide sequence ID" value="NZ_VTXP01000008.1"/>
</dbReference>
<dbReference type="InterPro" id="IPR036291">
    <property type="entry name" value="NAD(P)-bd_dom_sf"/>
</dbReference>
<sequence>MNANKVAVIGLAGVFPGARNIDALWRMLISGEHGIRAFKMDELTPEAQTLKASLGDRYVASKGYLSQAYDFDYRFFGMSKKDAEILDPQQRHFLQVCYQALHDSGYSAKAMEHRRVGVYASSSPSSYAELVSARMDMTDWQQSLSVQSSNLRDLIATRVSSLLNLHGPSLNIQTACSSSMAALHEAWRGLLFGDCDLAIAGGAAIRLPQESGHQFHENGVYSRDGICRPFDAHSSGIVSGNGAAAVVLKRLDDALKDGNQIYAVLDAVLANNDGNRKVGFTAPSIDGQRDVFQEALEYADIKCDDLCYVEAHGTATPLGDPIEFSALSQAIAQYSDKRNYCHLGSIKANVGHLDSAAGISGFIKACLVLHHRQVPPAPFFTSPNPHLDYEQSPFIIEDRLVHISKPGTIHAAVNAVGIGGTNVAAILSSAPNASASRKTLGRYFPFSVLDKKDLARNHQQVTEFLSRVATPSSDLANRMASQLTQLNIKTGIWLDNHNGGIADSISERGINDEAANLCLVFPGAGSFYPGALREIQRECPLVIEHWVSLVKAHLNEPLSERLIAYLVEGVGETTALEGDLYLNMLTTFLLNHAAAMVMSALDVTVDLTMGHSLGEYNAAVFSGAITVGEAIDIIRERAEIVAKAPPRNVISVFSNSDALQSWVHLYQLEVVAVNEANSLTVTVPPHHESAFRQQLKSCGIAHKKTKIVAAVHSRLLEPYLDDFICYLSQFKFGALNCDMISNVTGKPVEQGVVLDAGYWAEHLRSPVLFAKGVSCLDQTHGMTFIQAGAGDGLVKIAAQAKSNALSVIGSQSSSRRALLSTVGALYHLKKEPIFDGLPCRTQMASHTPLPPYAFREETCRVPEAASPEKPVANLAPDEYREVWEPLDWPEMSVSCAPDFVTLSQWLAGTAVPQTGPYIEVDGGEASLTPDRLMAVCQRILKAEPGQNPTQLVFVCPKKGAQTSASIAPLRNLCVCLNQEYDHLRLSTLIWDSRSALNFTQFHEHAKGTPDAYLAMNNQVFQPTYLKKSRLTVPPKPLRAKGTVLLIGATGRVGLNLAAGLLNHTDYRLILVGRDSAGHRDVASLLRRKASERDVANDPINTLLEQRDRWHYLGGDATSADWAERLPGELKSLGVKELSAVLCLTAESYDASIRKTIDSVTSTDLDRQCRSKAGVIRTLEHLEETFEVKRILLFSSNASRLGGIGMFSYSIASGYWDAWAHQAPLFSSRLSILFDAFRFGPHERPTEQYIEGAQLVSEVVRWIHSSAQGGVSLSNSDYNARVRQWVNGEGNTMLSEATLELNTRQEHSVEHTIYGLWESLLGEGEISNDSDFFDLGGHSLAAFRMFAALRKQYPVSLTLLDLVTHPTYEQFVVCVKKKLDGPTVDNNQIEKAQEVSLESLLEQL</sequence>
<dbReference type="SMART" id="SM00822">
    <property type="entry name" value="PKS_KR"/>
    <property type="match status" value="1"/>
</dbReference>
<dbReference type="GO" id="GO:0006633">
    <property type="term" value="P:fatty acid biosynthetic process"/>
    <property type="evidence" value="ECO:0007669"/>
    <property type="project" value="InterPro"/>
</dbReference>
<evidence type="ECO:0000313" key="9">
    <source>
        <dbReference type="Proteomes" id="UP000576645"/>
    </source>
</evidence>
<dbReference type="InterPro" id="IPR009081">
    <property type="entry name" value="PP-bd_ACP"/>
</dbReference>
<comment type="similarity">
    <text evidence="2">Belongs to the short-chain dehydrogenases/reductases (SDR) family.</text>
</comment>
<dbReference type="PANTHER" id="PTHR43775">
    <property type="entry name" value="FATTY ACID SYNTHASE"/>
    <property type="match status" value="1"/>
</dbReference>
<dbReference type="SMART" id="SM00827">
    <property type="entry name" value="PKS_AT"/>
    <property type="match status" value="1"/>
</dbReference>
<dbReference type="GO" id="GO:0071770">
    <property type="term" value="P:DIM/DIP cell wall layer assembly"/>
    <property type="evidence" value="ECO:0007669"/>
    <property type="project" value="TreeGrafter"/>
</dbReference>
<dbReference type="Gene3D" id="3.40.50.720">
    <property type="entry name" value="NAD(P)-binding Rossmann-like Domain"/>
    <property type="match status" value="1"/>
</dbReference>
<dbReference type="PROSITE" id="PS50075">
    <property type="entry name" value="CARRIER"/>
    <property type="match status" value="1"/>
</dbReference>
<dbReference type="InterPro" id="IPR014043">
    <property type="entry name" value="Acyl_transferase_dom"/>
</dbReference>
<comment type="caution">
    <text evidence="8">The sequence shown here is derived from an EMBL/GenBank/DDBJ whole genome shotgun (WGS) entry which is preliminary data.</text>
</comment>
<evidence type="ECO:0000256" key="2">
    <source>
        <dbReference type="ARBA" id="ARBA00006484"/>
    </source>
</evidence>
<dbReference type="Pfam" id="PF08659">
    <property type="entry name" value="KR"/>
    <property type="match status" value="1"/>
</dbReference>
<dbReference type="SUPFAM" id="SSF51735">
    <property type="entry name" value="NAD(P)-binding Rossmann-fold domains"/>
    <property type="match status" value="1"/>
</dbReference>
<keyword evidence="8" id="KW-0012">Acyltransferase</keyword>
<evidence type="ECO:0000256" key="4">
    <source>
        <dbReference type="ARBA" id="ARBA00022553"/>
    </source>
</evidence>
<dbReference type="PROSITE" id="PS52004">
    <property type="entry name" value="KS3_2"/>
    <property type="match status" value="1"/>
</dbReference>
<gene>
    <name evidence="8" type="ORF">F0238_15650</name>
</gene>
<name>A0AAP6ZPD0_9VIBR</name>
<feature type="domain" description="Carrier" evidence="6">
    <location>
        <begin position="1303"/>
        <end position="1378"/>
    </location>
</feature>
<dbReference type="SUPFAM" id="SSF53901">
    <property type="entry name" value="Thiolase-like"/>
    <property type="match status" value="1"/>
</dbReference>
<evidence type="ECO:0000256" key="3">
    <source>
        <dbReference type="ARBA" id="ARBA00022450"/>
    </source>
</evidence>
<reference evidence="8 9" key="1">
    <citation type="submission" date="2019-09" db="EMBL/GenBank/DDBJ databases">
        <title>Draft genome sequencing and comparative genomics of hatchery-associated Vibrios.</title>
        <authorList>
            <person name="Kehlet-Delgado H."/>
            <person name="Mueller R.S."/>
        </authorList>
    </citation>
    <scope>NUCLEOTIDE SEQUENCE [LARGE SCALE GENOMIC DNA]</scope>
    <source>
        <strain evidence="8 9">09-121-3</strain>
    </source>
</reference>
<dbReference type="InterPro" id="IPR013968">
    <property type="entry name" value="PKS_KR"/>
</dbReference>
<dbReference type="Pfam" id="PF00698">
    <property type="entry name" value="Acyl_transf_1"/>
    <property type="match status" value="1"/>
</dbReference>
<dbReference type="Gene3D" id="1.10.1200.10">
    <property type="entry name" value="ACP-like"/>
    <property type="match status" value="1"/>
</dbReference>
<dbReference type="SMART" id="SM00825">
    <property type="entry name" value="PKS_KS"/>
    <property type="match status" value="1"/>
</dbReference>
<dbReference type="PROSITE" id="PS00606">
    <property type="entry name" value="KS3_1"/>
    <property type="match status" value="1"/>
</dbReference>
<dbReference type="InterPro" id="IPR016039">
    <property type="entry name" value="Thiolase-like"/>
</dbReference>
<dbReference type="InterPro" id="IPR001227">
    <property type="entry name" value="Ac_transferase_dom_sf"/>
</dbReference>
<dbReference type="GO" id="GO:0005886">
    <property type="term" value="C:plasma membrane"/>
    <property type="evidence" value="ECO:0007669"/>
    <property type="project" value="TreeGrafter"/>
</dbReference>
<keyword evidence="3" id="KW-0596">Phosphopantetheine</keyword>
<dbReference type="PANTHER" id="PTHR43775:SF37">
    <property type="entry name" value="SI:DKEY-61P9.11"/>
    <property type="match status" value="1"/>
</dbReference>
<dbReference type="Pfam" id="PF00550">
    <property type="entry name" value="PP-binding"/>
    <property type="match status" value="1"/>
</dbReference>
<dbReference type="InterPro" id="IPR016035">
    <property type="entry name" value="Acyl_Trfase/lysoPLipase"/>
</dbReference>
<evidence type="ECO:0000256" key="5">
    <source>
        <dbReference type="ARBA" id="ARBA00022679"/>
    </source>
</evidence>
<dbReference type="SUPFAM" id="SSF52151">
    <property type="entry name" value="FabD/lysophospholipase-like"/>
    <property type="match status" value="1"/>
</dbReference>
<dbReference type="Pfam" id="PF00109">
    <property type="entry name" value="ketoacyl-synt"/>
    <property type="match status" value="1"/>
</dbReference>
<evidence type="ECO:0000313" key="8">
    <source>
        <dbReference type="EMBL" id="NOJ24171.1"/>
    </source>
</evidence>
<protein>
    <submittedName>
        <fullName evidence="8">Acyltransferase domain-containing protein</fullName>
    </submittedName>
</protein>
<dbReference type="Gene3D" id="3.40.366.10">
    <property type="entry name" value="Malonyl-Coenzyme A Acyl Carrier Protein, domain 2"/>
    <property type="match status" value="1"/>
</dbReference>
<proteinExistence type="inferred from homology"/>
<dbReference type="EMBL" id="VTXP01000008">
    <property type="protein sequence ID" value="NOJ24171.1"/>
    <property type="molecule type" value="Genomic_DNA"/>
</dbReference>
<dbReference type="GO" id="GO:0004315">
    <property type="term" value="F:3-oxoacyl-[acyl-carrier-protein] synthase activity"/>
    <property type="evidence" value="ECO:0007669"/>
    <property type="project" value="InterPro"/>
</dbReference>
<feature type="domain" description="Ketosynthase family 3 (KS3)" evidence="7">
    <location>
        <begin position="3"/>
        <end position="429"/>
    </location>
</feature>
<keyword evidence="4" id="KW-0597">Phosphoprotein</keyword>
<keyword evidence="5" id="KW-0808">Transferase</keyword>
<dbReference type="Pfam" id="PF02801">
    <property type="entry name" value="Ketoacyl-synt_C"/>
    <property type="match status" value="1"/>
</dbReference>
<dbReference type="Gene3D" id="3.40.47.10">
    <property type="match status" value="1"/>
</dbReference>
<dbReference type="SUPFAM" id="SSF47336">
    <property type="entry name" value="ACP-like"/>
    <property type="match status" value="1"/>
</dbReference>
<evidence type="ECO:0000259" key="7">
    <source>
        <dbReference type="PROSITE" id="PS52004"/>
    </source>
</evidence>
<dbReference type="GO" id="GO:0005737">
    <property type="term" value="C:cytoplasm"/>
    <property type="evidence" value="ECO:0007669"/>
    <property type="project" value="TreeGrafter"/>
</dbReference>
<organism evidence="8 9">
    <name type="scientific">Vibrio coralliilyticus</name>
    <dbReference type="NCBI Taxonomy" id="190893"/>
    <lineage>
        <taxon>Bacteria</taxon>
        <taxon>Pseudomonadati</taxon>
        <taxon>Pseudomonadota</taxon>
        <taxon>Gammaproteobacteria</taxon>
        <taxon>Vibrionales</taxon>
        <taxon>Vibrionaceae</taxon>
        <taxon>Vibrio</taxon>
    </lineage>
</organism>
<evidence type="ECO:0000259" key="6">
    <source>
        <dbReference type="PROSITE" id="PS50075"/>
    </source>
</evidence>
<dbReference type="InterPro" id="IPR057326">
    <property type="entry name" value="KR_dom"/>
</dbReference>
<accession>A0AAP6ZPD0</accession>
<dbReference type="InterPro" id="IPR018201">
    <property type="entry name" value="Ketoacyl_synth_AS"/>
</dbReference>
<dbReference type="Proteomes" id="UP000576645">
    <property type="component" value="Unassembled WGS sequence"/>
</dbReference>
<dbReference type="CDD" id="cd00833">
    <property type="entry name" value="PKS"/>
    <property type="match status" value="1"/>
</dbReference>
<dbReference type="InterPro" id="IPR036736">
    <property type="entry name" value="ACP-like_sf"/>
</dbReference>
<dbReference type="InterPro" id="IPR020841">
    <property type="entry name" value="PKS_Beta-ketoAc_synthase_dom"/>
</dbReference>
<evidence type="ECO:0000256" key="1">
    <source>
        <dbReference type="ARBA" id="ARBA00005194"/>
    </source>
</evidence>
<comment type="pathway">
    <text evidence="1">Lipid metabolism; fatty acid biosynthesis.</text>
</comment>